<feature type="compositionally biased region" description="Polar residues" evidence="1">
    <location>
        <begin position="465"/>
        <end position="475"/>
    </location>
</feature>
<organism evidence="3 4">
    <name type="scientific">Solanum commersonii</name>
    <name type="common">Commerson's wild potato</name>
    <name type="synonym">Commerson's nightshade</name>
    <dbReference type="NCBI Taxonomy" id="4109"/>
    <lineage>
        <taxon>Eukaryota</taxon>
        <taxon>Viridiplantae</taxon>
        <taxon>Streptophyta</taxon>
        <taxon>Embryophyta</taxon>
        <taxon>Tracheophyta</taxon>
        <taxon>Spermatophyta</taxon>
        <taxon>Magnoliopsida</taxon>
        <taxon>eudicotyledons</taxon>
        <taxon>Gunneridae</taxon>
        <taxon>Pentapetalae</taxon>
        <taxon>asterids</taxon>
        <taxon>lamiids</taxon>
        <taxon>Solanales</taxon>
        <taxon>Solanaceae</taxon>
        <taxon>Solanoideae</taxon>
        <taxon>Solaneae</taxon>
        <taxon>Solanum</taxon>
    </lineage>
</organism>
<evidence type="ECO:0000256" key="1">
    <source>
        <dbReference type="SAM" id="MobiDB-lite"/>
    </source>
</evidence>
<feature type="compositionally biased region" description="Basic and acidic residues" evidence="1">
    <location>
        <begin position="383"/>
        <end position="412"/>
    </location>
</feature>
<dbReference type="Pfam" id="PF14111">
    <property type="entry name" value="DUF4283"/>
    <property type="match status" value="1"/>
</dbReference>
<dbReference type="InterPro" id="IPR040256">
    <property type="entry name" value="At4g02000-like"/>
</dbReference>
<dbReference type="EMBL" id="JACXVP010000001">
    <property type="protein sequence ID" value="KAG5630212.1"/>
    <property type="molecule type" value="Genomic_DNA"/>
</dbReference>
<feature type="compositionally biased region" description="Polar residues" evidence="1">
    <location>
        <begin position="491"/>
        <end position="503"/>
    </location>
</feature>
<proteinExistence type="predicted"/>
<accession>A0A9J6B0L5</accession>
<feature type="compositionally biased region" description="Basic and acidic residues" evidence="1">
    <location>
        <begin position="352"/>
        <end position="376"/>
    </location>
</feature>
<feature type="region of interest" description="Disordered" evidence="1">
    <location>
        <begin position="276"/>
        <end position="295"/>
    </location>
</feature>
<dbReference type="OrthoDB" id="1939300at2759"/>
<feature type="domain" description="DUF4283" evidence="2">
    <location>
        <begin position="69"/>
        <end position="157"/>
    </location>
</feature>
<protein>
    <recommendedName>
        <fullName evidence="2">DUF4283 domain-containing protein</fullName>
    </recommendedName>
</protein>
<evidence type="ECO:0000259" key="2">
    <source>
        <dbReference type="Pfam" id="PF14111"/>
    </source>
</evidence>
<dbReference type="Proteomes" id="UP000824120">
    <property type="component" value="Chromosome 1"/>
</dbReference>
<feature type="compositionally biased region" description="Basic and acidic residues" evidence="1">
    <location>
        <begin position="476"/>
        <end position="486"/>
    </location>
</feature>
<feature type="compositionally biased region" description="Basic and acidic residues" evidence="1">
    <location>
        <begin position="448"/>
        <end position="461"/>
    </location>
</feature>
<feature type="region of interest" description="Disordered" evidence="1">
    <location>
        <begin position="352"/>
        <end position="503"/>
    </location>
</feature>
<dbReference type="PANTHER" id="PTHR31286">
    <property type="entry name" value="GLYCINE-RICH CELL WALL STRUCTURAL PROTEIN 1.8-LIKE"/>
    <property type="match status" value="1"/>
</dbReference>
<name>A0A9J6B0L5_SOLCO</name>
<evidence type="ECO:0000313" key="4">
    <source>
        <dbReference type="Proteomes" id="UP000824120"/>
    </source>
</evidence>
<keyword evidence="4" id="KW-1185">Reference proteome</keyword>
<comment type="caution">
    <text evidence="3">The sequence shown here is derived from an EMBL/GenBank/DDBJ whole genome shotgun (WGS) entry which is preliminary data.</text>
</comment>
<gene>
    <name evidence="3" type="ORF">H5410_001929</name>
</gene>
<reference evidence="3 4" key="1">
    <citation type="submission" date="2020-09" db="EMBL/GenBank/DDBJ databases">
        <title>De no assembly of potato wild relative species, Solanum commersonii.</title>
        <authorList>
            <person name="Cho K."/>
        </authorList>
    </citation>
    <scope>NUCLEOTIDE SEQUENCE [LARGE SCALE GENOMIC DNA]</scope>
    <source>
        <strain evidence="3">LZ3.2</strain>
        <tissue evidence="3">Leaf</tissue>
    </source>
</reference>
<evidence type="ECO:0000313" key="3">
    <source>
        <dbReference type="EMBL" id="KAG5630212.1"/>
    </source>
</evidence>
<feature type="compositionally biased region" description="Low complexity" evidence="1">
    <location>
        <begin position="428"/>
        <end position="437"/>
    </location>
</feature>
<dbReference type="PANTHER" id="PTHR31286:SF179">
    <property type="entry name" value="RNASE H TYPE-1 DOMAIN-CONTAINING PROTEIN"/>
    <property type="match status" value="1"/>
</dbReference>
<dbReference type="AlphaFoldDB" id="A0A9J6B0L5"/>
<sequence>MADPATSQPALGAAQALTIAANPMVKSYAVSVQSKEEEKIPISKKQITYLHGEPRIVWEEDEVSQMIKNEKLQYAVIGKFSYGWPDIHELRRLLPKQCGLKSECTIGYLSNRYILIRASCMEDYVHLLSKPIFYIEHQNWNYPMRTLKWEPLFNPEEETTIAIAWISFPSLRPNFFGKETIFSMAEAVGKPLEVDMATKNKTRPSCARVKVEVDLLGDFPKRINIGVRSKATGDIKEKWIDINYDYMPKYCKRCKLQGHYEEECYVIHLELYPKKEKDGEKKESREELPTKDKEHIGTAAAGVPAESIKQVEAQFQIQLGGGRGANNKRIVSHWNAIRDNRVINVENKFDALEHEDNNKQDKEGNKEDKENQKDKQVVNTKEWVVETFKEHPKVVDTSKGESDDKQPEETTKDSTTCSKIGSHGGGDIDILVDGGNDTVSKETNNNILEERDKDKHDEGGEQHGNIDTQQQPLSRSTEDSVEHVQVEGDTASHTINTTEDQQE</sequence>
<dbReference type="InterPro" id="IPR025558">
    <property type="entry name" value="DUF4283"/>
</dbReference>